<dbReference type="EMBL" id="BGPR01030947">
    <property type="protein sequence ID" value="GBO03735.1"/>
    <property type="molecule type" value="Genomic_DNA"/>
</dbReference>
<evidence type="ECO:0000313" key="2">
    <source>
        <dbReference type="EMBL" id="GBO03735.1"/>
    </source>
</evidence>
<feature type="region of interest" description="Disordered" evidence="1">
    <location>
        <begin position="1"/>
        <end position="29"/>
    </location>
</feature>
<keyword evidence="4" id="KW-1185">Reference proteome</keyword>
<evidence type="ECO:0000256" key="1">
    <source>
        <dbReference type="SAM" id="MobiDB-lite"/>
    </source>
</evidence>
<comment type="caution">
    <text evidence="2">The sequence shown here is derived from an EMBL/GenBank/DDBJ whole genome shotgun (WGS) entry which is preliminary data.</text>
</comment>
<sequence length="91" mass="10279">MEEETDDCTEFQQKTMLPKPDSQTEDISPGKCLEIQTALRLTKVDDIVTKIVLWVYGVKSPTRRIMENEGLFSKTGKTHSTGNRNNNSSTD</sequence>
<feature type="compositionally biased region" description="Polar residues" evidence="1">
    <location>
        <begin position="78"/>
        <end position="91"/>
    </location>
</feature>
<reference evidence="2 4" key="1">
    <citation type="journal article" date="2019" name="Sci. Rep.">
        <title>Orb-weaving spider Araneus ventricosus genome elucidates the spidroin gene catalogue.</title>
        <authorList>
            <person name="Kono N."/>
            <person name="Nakamura H."/>
            <person name="Ohtoshi R."/>
            <person name="Moran D.A.P."/>
            <person name="Shinohara A."/>
            <person name="Yoshida Y."/>
            <person name="Fujiwara M."/>
            <person name="Mori M."/>
            <person name="Tomita M."/>
            <person name="Arakawa K."/>
        </authorList>
    </citation>
    <scope>NUCLEOTIDE SEQUENCE [LARGE SCALE GENOMIC DNA]</scope>
</reference>
<gene>
    <name evidence="2" type="ORF">AVEN_226733_1</name>
    <name evidence="3" type="ORF">AVEN_260223_1</name>
</gene>
<name>A0A4Y2TSX1_ARAVE</name>
<accession>A0A4Y2TSX1</accession>
<dbReference type="AlphaFoldDB" id="A0A4Y2TSX1"/>
<evidence type="ECO:0000313" key="4">
    <source>
        <dbReference type="Proteomes" id="UP000499080"/>
    </source>
</evidence>
<organism evidence="2 4">
    <name type="scientific">Araneus ventricosus</name>
    <name type="common">Orbweaver spider</name>
    <name type="synonym">Epeira ventricosa</name>
    <dbReference type="NCBI Taxonomy" id="182803"/>
    <lineage>
        <taxon>Eukaryota</taxon>
        <taxon>Metazoa</taxon>
        <taxon>Ecdysozoa</taxon>
        <taxon>Arthropoda</taxon>
        <taxon>Chelicerata</taxon>
        <taxon>Arachnida</taxon>
        <taxon>Araneae</taxon>
        <taxon>Araneomorphae</taxon>
        <taxon>Entelegynae</taxon>
        <taxon>Araneoidea</taxon>
        <taxon>Araneidae</taxon>
        <taxon>Araneus</taxon>
    </lineage>
</organism>
<dbReference type="EMBL" id="BGPR01030948">
    <property type="protein sequence ID" value="GBO03736.1"/>
    <property type="molecule type" value="Genomic_DNA"/>
</dbReference>
<dbReference type="Proteomes" id="UP000499080">
    <property type="component" value="Unassembled WGS sequence"/>
</dbReference>
<feature type="region of interest" description="Disordered" evidence="1">
    <location>
        <begin position="68"/>
        <end position="91"/>
    </location>
</feature>
<evidence type="ECO:0000313" key="3">
    <source>
        <dbReference type="EMBL" id="GBO03736.1"/>
    </source>
</evidence>
<proteinExistence type="predicted"/>
<protein>
    <submittedName>
        <fullName evidence="2">Uncharacterized protein</fullName>
    </submittedName>
</protein>